<protein>
    <recommendedName>
        <fullName evidence="2 7">Replication factor C large subunit</fullName>
        <shortName evidence="7">RFC large subunit</shortName>
    </recommendedName>
    <alternativeName>
        <fullName evidence="6 7">Clamp loader large subunit</fullName>
    </alternativeName>
</protein>
<evidence type="ECO:0000256" key="1">
    <source>
        <dbReference type="ARBA" id="ARBA00006878"/>
    </source>
</evidence>
<dbReference type="PANTHER" id="PTHR23389">
    <property type="entry name" value="CHROMOSOME TRANSMISSION FIDELITY FACTOR 18"/>
    <property type="match status" value="1"/>
</dbReference>
<keyword evidence="4 7" id="KW-0547">Nucleotide-binding</keyword>
<evidence type="ECO:0000313" key="11">
    <source>
        <dbReference type="Proteomes" id="UP000050535"/>
    </source>
</evidence>
<dbReference type="Proteomes" id="UP000050535">
    <property type="component" value="Unassembled WGS sequence"/>
</dbReference>
<dbReference type="InterPro" id="IPR027417">
    <property type="entry name" value="P-loop_NTPase"/>
</dbReference>
<keyword evidence="3 7" id="KW-0235">DNA replication</keyword>
<feature type="compositionally biased region" description="Basic and acidic residues" evidence="8">
    <location>
        <begin position="537"/>
        <end position="551"/>
    </location>
</feature>
<feature type="region of interest" description="Disordered" evidence="8">
    <location>
        <begin position="600"/>
        <end position="672"/>
    </location>
</feature>
<dbReference type="SUPFAM" id="SSF52540">
    <property type="entry name" value="P-loop containing nucleoside triphosphate hydrolases"/>
    <property type="match status" value="1"/>
</dbReference>
<dbReference type="InterPro" id="IPR003959">
    <property type="entry name" value="ATPase_AAA_core"/>
</dbReference>
<evidence type="ECO:0000256" key="7">
    <source>
        <dbReference type="HAMAP-Rule" id="MF_01508"/>
    </source>
</evidence>
<dbReference type="Pfam" id="PF00004">
    <property type="entry name" value="AAA"/>
    <property type="match status" value="1"/>
</dbReference>
<dbReference type="Pfam" id="PF21960">
    <property type="entry name" value="RCF1-5-like_lid"/>
    <property type="match status" value="1"/>
</dbReference>
<dbReference type="NCBIfam" id="NF003228">
    <property type="entry name" value="PRK04195.1-4"/>
    <property type="match status" value="1"/>
</dbReference>
<dbReference type="CDD" id="cd00009">
    <property type="entry name" value="AAA"/>
    <property type="match status" value="1"/>
</dbReference>
<organism evidence="10 11">
    <name type="scientific">Halolamina pelagica</name>
    <dbReference type="NCBI Taxonomy" id="699431"/>
    <lineage>
        <taxon>Archaea</taxon>
        <taxon>Methanobacteriati</taxon>
        <taxon>Methanobacteriota</taxon>
        <taxon>Stenosarchaea group</taxon>
        <taxon>Halobacteria</taxon>
        <taxon>Halobacteriales</taxon>
        <taxon>Haloferacaceae</taxon>
    </lineage>
</organism>
<sequence>MADWTESYRPDTLSAVRGNNKARDAFEEWGRTWDDHREAVILYGSPGVGKTSAAHALAADMGWETVELNASDQRTADAIERFAGRAARNETLGGDSTDEGGRQLIIVDEADNIHGNYDRGGAQAITKLVKEANQPIVLIANEFYDMSRGLRNACQDIEFRDVSARSIVPVLRDICRKEGIEFDSDALQRIADANSGDLRGAVKDLQATAEGKQHLTVEDVVTGDRDTTAGIFTVLDAILKEEASAQDALHVAYDADETPDDLTAWVEDKVMKVYDPQETVRAYEFIANADRWLGRVQATQEYGYWRYVTDNVAAGVAASRDGTSGGWTQYGGRPQMWPSSDATIDEICRKIAVSGGLSIETARREVLPFLSAMIHHCKPRELTVAVTAYFEFDEEDLAAVSGSGESTNKVQGIVEDAQELREEALEEHAAGAFAGDLPERDDDAPAGDDDAGATDAEAGADADAAEGQRPRRRKTPTTPRPGSRTSCSARLASVDGRRPRGHAPFPHGDEHRVRTRGSGECGVEFDPTAVPVVVDDRLERPPTGRGEERADCSLTAGSEPELPGHVGIRERSVVGVPGVAVAAPGPGSGRTAARIETVTGSPRRFRRWSPPGTVFSRNDRPQPASATGMLARTARRDRCIGESYGGGEKSVVTARPPYASEGRSSFEPPRAA</sequence>
<feature type="compositionally biased region" description="Acidic residues" evidence="8">
    <location>
        <begin position="439"/>
        <end position="464"/>
    </location>
</feature>
<feature type="region of interest" description="Disordered" evidence="8">
    <location>
        <begin position="432"/>
        <end position="524"/>
    </location>
</feature>
<evidence type="ECO:0000256" key="2">
    <source>
        <dbReference type="ARBA" id="ARBA00014793"/>
    </source>
</evidence>
<comment type="caution">
    <text evidence="10">The sequence shown here is derived from an EMBL/GenBank/DDBJ whole genome shotgun (WGS) entry which is preliminary data.</text>
</comment>
<evidence type="ECO:0000256" key="8">
    <source>
        <dbReference type="SAM" id="MobiDB-lite"/>
    </source>
</evidence>
<feature type="binding site" evidence="7">
    <location>
        <begin position="44"/>
        <end position="51"/>
    </location>
    <ligand>
        <name>ATP</name>
        <dbReference type="ChEBI" id="CHEBI:30616"/>
    </ligand>
</feature>
<dbReference type="CDD" id="cd18140">
    <property type="entry name" value="HLD_clamp_RFC"/>
    <property type="match status" value="1"/>
</dbReference>
<dbReference type="Gene3D" id="3.40.50.300">
    <property type="entry name" value="P-loop containing nucleotide triphosphate hydrolases"/>
    <property type="match status" value="1"/>
</dbReference>
<dbReference type="NCBIfam" id="NF003229">
    <property type="entry name" value="PRK04195.1-5"/>
    <property type="match status" value="1"/>
</dbReference>
<dbReference type="GO" id="GO:0016887">
    <property type="term" value="F:ATP hydrolysis activity"/>
    <property type="evidence" value="ECO:0007669"/>
    <property type="project" value="InterPro"/>
</dbReference>
<dbReference type="Gene3D" id="1.10.8.60">
    <property type="match status" value="1"/>
</dbReference>
<dbReference type="GO" id="GO:0003689">
    <property type="term" value="F:DNA clamp loader activity"/>
    <property type="evidence" value="ECO:0007669"/>
    <property type="project" value="UniProtKB-UniRule"/>
</dbReference>
<keyword evidence="5 7" id="KW-0067">ATP-binding</keyword>
<comment type="similarity">
    <text evidence="1 7">Belongs to the activator 1 small subunits family. RfcL subfamily.</text>
</comment>
<accession>A0A0N8HZV3</accession>
<dbReference type="InterPro" id="IPR047854">
    <property type="entry name" value="RFC_lid"/>
</dbReference>
<proteinExistence type="inferred from homology"/>
<dbReference type="GO" id="GO:0006260">
    <property type="term" value="P:DNA replication"/>
    <property type="evidence" value="ECO:0007669"/>
    <property type="project" value="UniProtKB-UniRule"/>
</dbReference>
<dbReference type="InterPro" id="IPR003593">
    <property type="entry name" value="AAA+_ATPase"/>
</dbReference>
<feature type="domain" description="AAA+ ATPase" evidence="9">
    <location>
        <begin position="36"/>
        <end position="163"/>
    </location>
</feature>
<dbReference type="AlphaFoldDB" id="A0A0N8HZV3"/>
<evidence type="ECO:0000256" key="4">
    <source>
        <dbReference type="ARBA" id="ARBA00022741"/>
    </source>
</evidence>
<dbReference type="GO" id="GO:0005524">
    <property type="term" value="F:ATP binding"/>
    <property type="evidence" value="ECO:0007669"/>
    <property type="project" value="UniProtKB-UniRule"/>
</dbReference>
<keyword evidence="11" id="KW-1185">Reference proteome</keyword>
<evidence type="ECO:0000256" key="3">
    <source>
        <dbReference type="ARBA" id="ARBA00022705"/>
    </source>
</evidence>
<evidence type="ECO:0000259" key="9">
    <source>
        <dbReference type="SMART" id="SM00382"/>
    </source>
</evidence>
<dbReference type="SMART" id="SM00382">
    <property type="entry name" value="AAA"/>
    <property type="match status" value="1"/>
</dbReference>
<comment type="function">
    <text evidence="7">Part of the RFC clamp loader complex which loads the PCNA sliding clamp onto DNA.</text>
</comment>
<reference evidence="11" key="1">
    <citation type="submission" date="2013-11" db="EMBL/GenBank/DDBJ databases">
        <authorList>
            <person name="Hoang H.T."/>
            <person name="Killian M.L."/>
            <person name="Madson D.M."/>
            <person name="Arruda P.H.E."/>
            <person name="Sun D."/>
            <person name="Schwartz K.J."/>
            <person name="Yoon K."/>
        </authorList>
    </citation>
    <scope>NUCLEOTIDE SEQUENCE [LARGE SCALE GENOMIC DNA]</scope>
    <source>
        <strain evidence="11">CDK2</strain>
    </source>
</reference>
<dbReference type="STRING" id="699431.SY89_01282"/>
<name>A0A0N8HZV3_9EURY</name>
<feature type="compositionally biased region" description="Low complexity" evidence="8">
    <location>
        <begin position="476"/>
        <end position="485"/>
    </location>
</feature>
<dbReference type="HAMAP" id="MF_01508">
    <property type="entry name" value="RfcL"/>
    <property type="match status" value="1"/>
</dbReference>
<comment type="subunit">
    <text evidence="7">Heteromultimer composed of small subunits (RfcS) and large subunits (RfcL).</text>
</comment>
<evidence type="ECO:0000256" key="6">
    <source>
        <dbReference type="ARBA" id="ARBA00032141"/>
    </source>
</evidence>
<dbReference type="EMBL" id="LGUC01000001">
    <property type="protein sequence ID" value="KPN30547.1"/>
    <property type="molecule type" value="Genomic_DNA"/>
</dbReference>
<gene>
    <name evidence="7 10" type="primary">rfcL</name>
    <name evidence="10" type="ORF">SY89_01282</name>
</gene>
<evidence type="ECO:0000313" key="10">
    <source>
        <dbReference type="EMBL" id="KPN30547.1"/>
    </source>
</evidence>
<dbReference type="InterPro" id="IPR023935">
    <property type="entry name" value="Rep_factor-C_lsu"/>
</dbReference>
<dbReference type="PANTHER" id="PTHR23389:SF6">
    <property type="entry name" value="REPLICATION FACTOR C SUBUNIT 1"/>
    <property type="match status" value="1"/>
</dbReference>
<dbReference type="PATRIC" id="fig|699431.3.peg.1310"/>
<evidence type="ECO:0000256" key="5">
    <source>
        <dbReference type="ARBA" id="ARBA00022840"/>
    </source>
</evidence>
<feature type="region of interest" description="Disordered" evidence="8">
    <location>
        <begin position="537"/>
        <end position="565"/>
    </location>
</feature>